<dbReference type="EMBL" id="SLVM01000013">
    <property type="protein sequence ID" value="TCM83544.1"/>
    <property type="molecule type" value="Genomic_DNA"/>
</dbReference>
<evidence type="ECO:0000256" key="1">
    <source>
        <dbReference type="ARBA" id="ARBA00004141"/>
    </source>
</evidence>
<dbReference type="AlphaFoldDB" id="A0A4R1YU07"/>
<feature type="domain" description="NnrU" evidence="6">
    <location>
        <begin position="8"/>
        <end position="228"/>
    </location>
</feature>
<dbReference type="Proteomes" id="UP000295277">
    <property type="component" value="Unassembled WGS sequence"/>
</dbReference>
<evidence type="ECO:0000256" key="5">
    <source>
        <dbReference type="SAM" id="Phobius"/>
    </source>
</evidence>
<feature type="transmembrane region" description="Helical" evidence="5">
    <location>
        <begin position="70"/>
        <end position="91"/>
    </location>
</feature>
<accession>A0A4R1YU07</accession>
<keyword evidence="8" id="KW-1185">Reference proteome</keyword>
<feature type="transmembrane region" description="Helical" evidence="5">
    <location>
        <begin position="203"/>
        <end position="224"/>
    </location>
</feature>
<reference evidence="7 8" key="1">
    <citation type="submission" date="2019-03" db="EMBL/GenBank/DDBJ databases">
        <title>Genomic Encyclopedia of Type Strains, Phase IV (KMG-IV): sequencing the most valuable type-strain genomes for metagenomic binning, comparative biology and taxonomic classification.</title>
        <authorList>
            <person name="Goeker M."/>
        </authorList>
    </citation>
    <scope>NUCLEOTIDE SEQUENCE [LARGE SCALE GENOMIC DNA]</scope>
    <source>
        <strain evidence="7 8">DSM 21153</strain>
    </source>
</reference>
<proteinExistence type="predicted"/>
<organism evidence="7 8">
    <name type="scientific">Rhodovulum steppense</name>
    <dbReference type="NCBI Taxonomy" id="540251"/>
    <lineage>
        <taxon>Bacteria</taxon>
        <taxon>Pseudomonadati</taxon>
        <taxon>Pseudomonadota</taxon>
        <taxon>Alphaproteobacteria</taxon>
        <taxon>Rhodobacterales</taxon>
        <taxon>Paracoccaceae</taxon>
        <taxon>Rhodovulum</taxon>
    </lineage>
</organism>
<dbReference type="InterPro" id="IPR009915">
    <property type="entry name" value="NnrU_dom"/>
</dbReference>
<protein>
    <submittedName>
        <fullName evidence="7">Putative membrane protein</fullName>
    </submittedName>
</protein>
<comment type="subcellular location">
    <subcellularLocation>
        <location evidence="1">Membrane</location>
        <topology evidence="1">Multi-pass membrane protein</topology>
    </subcellularLocation>
</comment>
<feature type="transmembrane region" description="Helical" evidence="5">
    <location>
        <begin position="142"/>
        <end position="162"/>
    </location>
</feature>
<dbReference type="Pfam" id="PF07298">
    <property type="entry name" value="NnrU"/>
    <property type="match status" value="1"/>
</dbReference>
<feature type="transmembrane region" description="Helical" evidence="5">
    <location>
        <begin position="39"/>
        <end position="58"/>
    </location>
</feature>
<evidence type="ECO:0000313" key="7">
    <source>
        <dbReference type="EMBL" id="TCM83544.1"/>
    </source>
</evidence>
<keyword evidence="2 5" id="KW-0812">Transmembrane</keyword>
<evidence type="ECO:0000256" key="3">
    <source>
        <dbReference type="ARBA" id="ARBA00022989"/>
    </source>
</evidence>
<keyword evidence="4 5" id="KW-0472">Membrane</keyword>
<keyword evidence="3 5" id="KW-1133">Transmembrane helix</keyword>
<evidence type="ECO:0000256" key="4">
    <source>
        <dbReference type="ARBA" id="ARBA00023136"/>
    </source>
</evidence>
<comment type="caution">
    <text evidence="7">The sequence shown here is derived from an EMBL/GenBank/DDBJ whole genome shotgun (WGS) entry which is preliminary data.</text>
</comment>
<evidence type="ECO:0000256" key="2">
    <source>
        <dbReference type="ARBA" id="ARBA00022692"/>
    </source>
</evidence>
<sequence>MMGGWGELALAFGVFLASHGIPVQPPVKRRLTAMLGRGGYLAAYSTLSVAVLAWLIVAAGRAPHVPLLPWAAWQAWVPNLAMPVVCLLIAFGTAAPNPLSFGGARNDRFDPARPGIVGLTRHPLPWALALWSGAHALANPDLAHLLMFGGFAGFAVLGTRIIDRRNRRLLGEAEWQRLAAYTANLPLAALVAGRWRPSKGPNLARLIIAVALWATLVLSHTPVIGKSPVAAPF</sequence>
<evidence type="ECO:0000259" key="6">
    <source>
        <dbReference type="Pfam" id="PF07298"/>
    </source>
</evidence>
<name>A0A4R1YU07_9RHOB</name>
<evidence type="ECO:0000313" key="8">
    <source>
        <dbReference type="Proteomes" id="UP000295277"/>
    </source>
</evidence>
<gene>
    <name evidence="7" type="ORF">EV216_11389</name>
</gene>
<dbReference type="GO" id="GO:0016020">
    <property type="term" value="C:membrane"/>
    <property type="evidence" value="ECO:0007669"/>
    <property type="project" value="UniProtKB-SubCell"/>
</dbReference>